<proteinExistence type="inferred from homology"/>
<dbReference type="GO" id="GO:0016491">
    <property type="term" value="F:oxidoreductase activity"/>
    <property type="evidence" value="ECO:0007669"/>
    <property type="project" value="UniProtKB-KW"/>
</dbReference>
<name>A0A1Z4GC28_9CYAN</name>
<dbReference type="Proteomes" id="UP000218287">
    <property type="component" value="Chromosome"/>
</dbReference>
<dbReference type="PANTHER" id="PTHR43639">
    <property type="entry name" value="OXIDOREDUCTASE, SHORT-CHAIN DEHYDROGENASE/REDUCTASE FAMILY (AFU_ORTHOLOGUE AFUA_5G02870)"/>
    <property type="match status" value="1"/>
</dbReference>
<accession>A0A1Z4GC28</accession>
<dbReference type="Pfam" id="PF00106">
    <property type="entry name" value="adh_short"/>
    <property type="match status" value="1"/>
</dbReference>
<reference evidence="3 4" key="1">
    <citation type="submission" date="2017-06" db="EMBL/GenBank/DDBJ databases">
        <title>Genome sequencing of cyanobaciteial culture collection at National Institute for Environmental Studies (NIES).</title>
        <authorList>
            <person name="Hirose Y."/>
            <person name="Shimura Y."/>
            <person name="Fujisawa T."/>
            <person name="Nakamura Y."/>
            <person name="Kawachi M."/>
        </authorList>
    </citation>
    <scope>NUCLEOTIDE SEQUENCE [LARGE SCALE GENOMIC DNA]</scope>
    <source>
        <strain evidence="3 4">NIES-21</strain>
    </source>
</reference>
<dbReference type="AlphaFoldDB" id="A0A1Z4GC28"/>
<evidence type="ECO:0000313" key="3">
    <source>
        <dbReference type="EMBL" id="BAY15039.1"/>
    </source>
</evidence>
<organism evidence="3 4">
    <name type="scientific">Anabaenopsis circularis NIES-21</name>
    <dbReference type="NCBI Taxonomy" id="1085406"/>
    <lineage>
        <taxon>Bacteria</taxon>
        <taxon>Bacillati</taxon>
        <taxon>Cyanobacteriota</taxon>
        <taxon>Cyanophyceae</taxon>
        <taxon>Nostocales</taxon>
        <taxon>Nodulariaceae</taxon>
        <taxon>Anabaenopsis</taxon>
    </lineage>
</organism>
<comment type="similarity">
    <text evidence="1">Belongs to the short-chain dehydrogenases/reductases (SDR) family.</text>
</comment>
<dbReference type="EMBL" id="AP018174">
    <property type="protein sequence ID" value="BAY15039.1"/>
    <property type="molecule type" value="Genomic_DNA"/>
</dbReference>
<keyword evidence="4" id="KW-1185">Reference proteome</keyword>
<gene>
    <name evidence="3" type="ORF">NIES21_08250</name>
</gene>
<protein>
    <submittedName>
        <fullName evidence="3">Putative short chain dehydrogenase</fullName>
    </submittedName>
</protein>
<evidence type="ECO:0000256" key="2">
    <source>
        <dbReference type="ARBA" id="ARBA00023002"/>
    </source>
</evidence>
<dbReference type="InterPro" id="IPR002347">
    <property type="entry name" value="SDR_fam"/>
</dbReference>
<keyword evidence="2" id="KW-0560">Oxidoreductase</keyword>
<evidence type="ECO:0000313" key="4">
    <source>
        <dbReference type="Proteomes" id="UP000218287"/>
    </source>
</evidence>
<sequence length="97" mass="10053">MHLFRTDIFNPITTGIAGMTKLEGKVAVVTGASKGIGASIAKHLAAEGAAVVVNYASSKEGADQVVDEIISVGGKAISLRHSFAYRSSGKCCQKSRD</sequence>
<dbReference type="PANTHER" id="PTHR43639:SF1">
    <property type="entry name" value="SHORT-CHAIN DEHYDROGENASE_REDUCTASE FAMILY PROTEIN"/>
    <property type="match status" value="1"/>
</dbReference>
<evidence type="ECO:0000256" key="1">
    <source>
        <dbReference type="ARBA" id="ARBA00006484"/>
    </source>
</evidence>
<dbReference type="Gene3D" id="3.40.50.720">
    <property type="entry name" value="NAD(P)-binding Rossmann-like Domain"/>
    <property type="match status" value="1"/>
</dbReference>
<dbReference type="InterPro" id="IPR036291">
    <property type="entry name" value="NAD(P)-bd_dom_sf"/>
</dbReference>
<dbReference type="SUPFAM" id="SSF51735">
    <property type="entry name" value="NAD(P)-binding Rossmann-fold domains"/>
    <property type="match status" value="1"/>
</dbReference>